<keyword evidence="2" id="KW-1185">Reference proteome</keyword>
<dbReference type="RefSeq" id="WP_062664701.1">
    <property type="nucleotide sequence ID" value="NZ_FIZX01000002.1"/>
</dbReference>
<evidence type="ECO:0000313" key="2">
    <source>
        <dbReference type="Proteomes" id="UP000071641"/>
    </source>
</evidence>
<gene>
    <name evidence="1" type="ORF">GCE9029_03243</name>
</gene>
<reference evidence="2" key="1">
    <citation type="submission" date="2016-02" db="EMBL/GenBank/DDBJ databases">
        <authorList>
            <person name="Rodrigo-Torres Lidia"/>
            <person name="Arahal R.David."/>
        </authorList>
    </citation>
    <scope>NUCLEOTIDE SEQUENCE [LARGE SCALE GENOMIC DNA]</scope>
    <source>
        <strain evidence="2">CECT 9029</strain>
    </source>
</reference>
<dbReference type="OrthoDB" id="9871207at2"/>
<organism evidence="1 2">
    <name type="scientific">Grimontia celer</name>
    <dbReference type="NCBI Taxonomy" id="1796497"/>
    <lineage>
        <taxon>Bacteria</taxon>
        <taxon>Pseudomonadati</taxon>
        <taxon>Pseudomonadota</taxon>
        <taxon>Gammaproteobacteria</taxon>
        <taxon>Vibrionales</taxon>
        <taxon>Vibrionaceae</taxon>
        <taxon>Grimontia</taxon>
    </lineage>
</organism>
<evidence type="ECO:0000313" key="1">
    <source>
        <dbReference type="EMBL" id="CZF82458.1"/>
    </source>
</evidence>
<dbReference type="Proteomes" id="UP000071641">
    <property type="component" value="Unassembled WGS sequence"/>
</dbReference>
<dbReference type="PROSITE" id="PS51257">
    <property type="entry name" value="PROKAR_LIPOPROTEIN"/>
    <property type="match status" value="1"/>
</dbReference>
<dbReference type="EMBL" id="FIZX01000002">
    <property type="protein sequence ID" value="CZF82458.1"/>
    <property type="molecule type" value="Genomic_DNA"/>
</dbReference>
<sequence>MKLAKYGPLTLLALFLTGCEEIDRSVSSSLCFNEELDKEGAEYTVDYIYRLKDSHNYYYGAGEKVVTGGEVSVPGMTGVKATQFFTYKRKKHKDGHFYTLDPDKPEEISFSTHNVFYGAIEGNEEWYYFPSGVQGKDELFKGEKYESENIFKRFIDGVEQPEVEIETTVTFLGVEELDFNGHIFPACKRIMRMEGSLENGREFDFSLFFYVGVGNGIPIDLDVEEGWEVVSFEITINGEKIFPLSEGEGE</sequence>
<protein>
    <submittedName>
        <fullName evidence="1">Uncharacterized protein</fullName>
    </submittedName>
</protein>
<dbReference type="AlphaFoldDB" id="A0A128F6S4"/>
<accession>A0A128F6S4</accession>
<name>A0A128F6S4_9GAMM</name>
<proteinExistence type="predicted"/>